<accession>A0A3A9XU11</accession>
<evidence type="ECO:0000313" key="3">
    <source>
        <dbReference type="EMBL" id="RKN28930.1"/>
    </source>
</evidence>
<evidence type="ECO:0000313" key="4">
    <source>
        <dbReference type="Proteomes" id="UP000275865"/>
    </source>
</evidence>
<dbReference type="SUPFAM" id="SSF55874">
    <property type="entry name" value="ATPase domain of HSP90 chaperone/DNA topoisomerase II/histidine kinase"/>
    <property type="match status" value="1"/>
</dbReference>
<dbReference type="AlphaFoldDB" id="A0A3A9XU11"/>
<dbReference type="Gene3D" id="3.60.40.10">
    <property type="entry name" value="PPM-type phosphatase domain"/>
    <property type="match status" value="1"/>
</dbReference>
<comment type="caution">
    <text evidence="3">The sequence shown here is derived from an EMBL/GenBank/DDBJ whole genome shotgun (WGS) entry which is preliminary data.</text>
</comment>
<feature type="domain" description="PPM-type phosphatase" evidence="2">
    <location>
        <begin position="460"/>
        <end position="673"/>
    </location>
</feature>
<dbReference type="PANTHER" id="PTHR43156:SF2">
    <property type="entry name" value="STAGE II SPORULATION PROTEIN E"/>
    <property type="match status" value="1"/>
</dbReference>
<dbReference type="InterPro" id="IPR036457">
    <property type="entry name" value="PPM-type-like_dom_sf"/>
</dbReference>
<dbReference type="SUPFAM" id="SSF55781">
    <property type="entry name" value="GAF domain-like"/>
    <property type="match status" value="1"/>
</dbReference>
<dbReference type="SMART" id="SM00331">
    <property type="entry name" value="PP2C_SIG"/>
    <property type="match status" value="1"/>
</dbReference>
<proteinExistence type="predicted"/>
<dbReference type="PANTHER" id="PTHR43156">
    <property type="entry name" value="STAGE II SPORULATION PROTEIN E-RELATED"/>
    <property type="match status" value="1"/>
</dbReference>
<keyword evidence="1" id="KW-0378">Hydrolase</keyword>
<reference evidence="3 4" key="1">
    <citation type="submission" date="2018-09" db="EMBL/GenBank/DDBJ databases">
        <title>Micromonospora sp. nov. MS1-9, isolated from a root of Musa sp.</title>
        <authorList>
            <person name="Kuncharoen N."/>
            <person name="Kudo T."/>
            <person name="Ohkuma M."/>
            <person name="Yuki M."/>
            <person name="Tanasupawat S."/>
        </authorList>
    </citation>
    <scope>NUCLEOTIDE SEQUENCE [LARGE SCALE GENOMIC DNA]</scope>
    <source>
        <strain evidence="3 4">MS1-9</strain>
    </source>
</reference>
<dbReference type="InterPro" id="IPR052016">
    <property type="entry name" value="Bact_Sigma-Reg"/>
</dbReference>
<gene>
    <name evidence="3" type="ORF">D7044_24450</name>
</gene>
<dbReference type="Pfam" id="PF07228">
    <property type="entry name" value="SpoIIE"/>
    <property type="match status" value="1"/>
</dbReference>
<sequence>MSSALGGAGAGRLRAADGELPPPLAAMFADGGEMGRRLATFDWSGTPLGHPRDWPAALVGAVGMMLASSAQIVMFWGDEQLAFYNDAYRPTIGGKHPDVLCRPARTHWAETWDVLAPLLEGVRRTGRSYHAEDHPFLIDRHGFLEQTYFTVSYDPIRVADGSVGGVFCIVNETTGRVLGERRLRLLAELGTELADVGTAAALGGAAATVLDRYRADVPFAQIWLRDDAKRLTLAGGSGGVPPVTAEAVLDRALGDSRRSAPVSDLLDTPPAEAGDRALLLPITATNQTVGALVVGVSDRLPSTEGYHDFLDLVAVQISRAVERGQVVRRLRLLADAAVAVNTARSTADVLRVAARHALDLVDAVRVLITAGEHRVEADAGGDAAADPSLVLALADTGDAPLGELRVWRPPTDGARTDDAALTQLARLVGVRLENAQLFEAEHRVATTLQHSLLPRSLPQLAGALVASRYLPGTTDVEVGGDWYDVMVLDERELVLVIGDVVGKGVQAAAAMGQLRNALRAYLLEGYGPGESLTRLNRLVGSTGHNSFATVVCLLFHPDTGRVRYASAGHPSPLLIGGEEVTLLYDRALGPPVGAVADAAYRSIEGELPVGGRILFYTDGLIEERQLDLDEALAQLRADAAGPSEHLADLIDTVLGRVEGRPRRDDVAVLALEAAEPHRFSLRLPADPTRLSLLRKRLEDFLVAHDVGETDLFDLTVAISEAAANAIEHPVDPAEPTIGVEVAIEDRTVVATVRDSGRWRESTGTGFRGRGLALIRALGELSVGRTPTGTEVTLRRRLQE</sequence>
<protein>
    <submittedName>
        <fullName evidence="3">Histidine kinase</fullName>
    </submittedName>
</protein>
<dbReference type="GO" id="GO:0016791">
    <property type="term" value="F:phosphatase activity"/>
    <property type="evidence" value="ECO:0007669"/>
    <property type="project" value="TreeGrafter"/>
</dbReference>
<name>A0A3A9XU11_9ACTN</name>
<dbReference type="EMBL" id="RAZT01000013">
    <property type="protein sequence ID" value="RKN28930.1"/>
    <property type="molecule type" value="Genomic_DNA"/>
</dbReference>
<dbReference type="InterPro" id="IPR003594">
    <property type="entry name" value="HATPase_dom"/>
</dbReference>
<dbReference type="Gene3D" id="3.30.450.40">
    <property type="match status" value="1"/>
</dbReference>
<evidence type="ECO:0000259" key="2">
    <source>
        <dbReference type="SMART" id="SM00331"/>
    </source>
</evidence>
<dbReference type="SUPFAM" id="SSF81606">
    <property type="entry name" value="PP2C-like"/>
    <property type="match status" value="1"/>
</dbReference>
<dbReference type="Proteomes" id="UP000275865">
    <property type="component" value="Unassembled WGS sequence"/>
</dbReference>
<keyword evidence="3" id="KW-0418">Kinase</keyword>
<dbReference type="Gene3D" id="3.30.450.20">
    <property type="entry name" value="PAS domain"/>
    <property type="match status" value="1"/>
</dbReference>
<organism evidence="3 4">
    <name type="scientific">Micromonospora musae</name>
    <dbReference type="NCBI Taxonomy" id="1894970"/>
    <lineage>
        <taxon>Bacteria</taxon>
        <taxon>Bacillati</taxon>
        <taxon>Actinomycetota</taxon>
        <taxon>Actinomycetes</taxon>
        <taxon>Micromonosporales</taxon>
        <taxon>Micromonosporaceae</taxon>
        <taxon>Micromonospora</taxon>
    </lineage>
</organism>
<dbReference type="Pfam" id="PF13581">
    <property type="entry name" value="HATPase_c_2"/>
    <property type="match status" value="1"/>
</dbReference>
<dbReference type="Gene3D" id="3.30.565.10">
    <property type="entry name" value="Histidine kinase-like ATPase, C-terminal domain"/>
    <property type="match status" value="1"/>
</dbReference>
<dbReference type="InterPro" id="IPR001932">
    <property type="entry name" value="PPM-type_phosphatase-like_dom"/>
</dbReference>
<dbReference type="GO" id="GO:0016301">
    <property type="term" value="F:kinase activity"/>
    <property type="evidence" value="ECO:0007669"/>
    <property type="project" value="UniProtKB-KW"/>
</dbReference>
<dbReference type="InterPro" id="IPR029016">
    <property type="entry name" value="GAF-like_dom_sf"/>
</dbReference>
<dbReference type="RefSeq" id="WP_120690369.1">
    <property type="nucleotide sequence ID" value="NZ_RAZT01000013.1"/>
</dbReference>
<dbReference type="InterPro" id="IPR036890">
    <property type="entry name" value="HATPase_C_sf"/>
</dbReference>
<dbReference type="CDD" id="cd16936">
    <property type="entry name" value="HATPase_RsbW-like"/>
    <property type="match status" value="1"/>
</dbReference>
<keyword evidence="3" id="KW-0808">Transferase</keyword>
<evidence type="ECO:0000256" key="1">
    <source>
        <dbReference type="ARBA" id="ARBA00022801"/>
    </source>
</evidence>